<feature type="compositionally biased region" description="Acidic residues" evidence="1">
    <location>
        <begin position="123"/>
        <end position="132"/>
    </location>
</feature>
<dbReference type="Proteomes" id="UP001054857">
    <property type="component" value="Unassembled WGS sequence"/>
</dbReference>
<evidence type="ECO:0000313" key="3">
    <source>
        <dbReference type="Proteomes" id="UP001054857"/>
    </source>
</evidence>
<sequence>MSDTWGGFRLNGLPPGLGDGAQPPGQGFDTQPLPTDQDGEYVPQSPDQRAGTERSLQDEIDAMFARPRTDLPRDPRPRRFPPFSATRNAGGAAADAAPAPAAAAPAPAPVAAAAVAPVRADEDMSESEEEEVERPPKKSKHAKKSQPRAAAATAHGKGNSKGNGKGHGKGGNGKGTLGAKGGVEKGKGERMMRNFPCSHTEYQRRLANNECLRCGSKKHMVKVCRSVAGELWVPPEEAAQPIVG</sequence>
<feature type="compositionally biased region" description="Low complexity" evidence="1">
    <location>
        <begin position="92"/>
        <end position="118"/>
    </location>
</feature>
<evidence type="ECO:0000256" key="1">
    <source>
        <dbReference type="SAM" id="MobiDB-lite"/>
    </source>
</evidence>
<proteinExistence type="predicted"/>
<feature type="compositionally biased region" description="Basic residues" evidence="1">
    <location>
        <begin position="137"/>
        <end position="146"/>
    </location>
</feature>
<evidence type="ECO:0000313" key="2">
    <source>
        <dbReference type="EMBL" id="GFR51171.1"/>
    </source>
</evidence>
<dbReference type="AlphaFoldDB" id="A0AAD3HSD4"/>
<organism evidence="2 3">
    <name type="scientific">Astrephomene gubernaculifera</name>
    <dbReference type="NCBI Taxonomy" id="47775"/>
    <lineage>
        <taxon>Eukaryota</taxon>
        <taxon>Viridiplantae</taxon>
        <taxon>Chlorophyta</taxon>
        <taxon>core chlorophytes</taxon>
        <taxon>Chlorophyceae</taxon>
        <taxon>CS clade</taxon>
        <taxon>Chlamydomonadales</taxon>
        <taxon>Astrephomenaceae</taxon>
        <taxon>Astrephomene</taxon>
    </lineage>
</organism>
<accession>A0AAD3HSD4</accession>
<feature type="region of interest" description="Disordered" evidence="1">
    <location>
        <begin position="1"/>
        <end position="190"/>
    </location>
</feature>
<gene>
    <name evidence="2" type="ORF">Agub_g13444</name>
</gene>
<name>A0AAD3HSD4_9CHLO</name>
<feature type="compositionally biased region" description="Basic and acidic residues" evidence="1">
    <location>
        <begin position="67"/>
        <end position="77"/>
    </location>
</feature>
<protein>
    <submittedName>
        <fullName evidence="2">Uncharacterized protein</fullName>
    </submittedName>
</protein>
<dbReference type="EMBL" id="BMAR01000046">
    <property type="protein sequence ID" value="GFR51171.1"/>
    <property type="molecule type" value="Genomic_DNA"/>
</dbReference>
<comment type="caution">
    <text evidence="2">The sequence shown here is derived from an EMBL/GenBank/DDBJ whole genome shotgun (WGS) entry which is preliminary data.</text>
</comment>
<keyword evidence="3" id="KW-1185">Reference proteome</keyword>
<reference evidence="2 3" key="1">
    <citation type="journal article" date="2021" name="Sci. Rep.">
        <title>Genome sequencing of the multicellular alga Astrephomene provides insights into convergent evolution of germ-soma differentiation.</title>
        <authorList>
            <person name="Yamashita S."/>
            <person name="Yamamoto K."/>
            <person name="Matsuzaki R."/>
            <person name="Suzuki S."/>
            <person name="Yamaguchi H."/>
            <person name="Hirooka S."/>
            <person name="Minakuchi Y."/>
            <person name="Miyagishima S."/>
            <person name="Kawachi M."/>
            <person name="Toyoda A."/>
            <person name="Nozaki H."/>
        </authorList>
    </citation>
    <scope>NUCLEOTIDE SEQUENCE [LARGE SCALE GENOMIC DNA]</scope>
    <source>
        <strain evidence="2 3">NIES-4017</strain>
    </source>
</reference>
<feature type="compositionally biased region" description="Gly residues" evidence="1">
    <location>
        <begin position="159"/>
        <end position="181"/>
    </location>
</feature>